<keyword evidence="1" id="KW-0963">Cytoplasm</keyword>
<keyword evidence="1 2" id="KW-0012">Acyltransferase</keyword>
<evidence type="ECO:0000256" key="1">
    <source>
        <dbReference type="HAMAP-Rule" id="MF_00689"/>
    </source>
</evidence>
<evidence type="ECO:0000313" key="2">
    <source>
        <dbReference type="EMBL" id="QEP35082.1"/>
    </source>
</evidence>
<comment type="catalytic activity">
    <reaction evidence="1">
        <text>N-terminal L-aspartyl-[protein] + L-leucyl-tRNA(Leu) = N-terminal L-leucyl-L-aspartyl-[protein] + tRNA(Leu) + H(+)</text>
        <dbReference type="Rhea" id="RHEA:50420"/>
        <dbReference type="Rhea" id="RHEA-COMP:9613"/>
        <dbReference type="Rhea" id="RHEA-COMP:9622"/>
        <dbReference type="Rhea" id="RHEA-COMP:12669"/>
        <dbReference type="Rhea" id="RHEA-COMP:12674"/>
        <dbReference type="ChEBI" id="CHEBI:15378"/>
        <dbReference type="ChEBI" id="CHEBI:64720"/>
        <dbReference type="ChEBI" id="CHEBI:78442"/>
        <dbReference type="ChEBI" id="CHEBI:78494"/>
        <dbReference type="ChEBI" id="CHEBI:133042"/>
        <dbReference type="EC" id="2.3.2.29"/>
    </reaction>
</comment>
<dbReference type="InterPro" id="IPR016181">
    <property type="entry name" value="Acyl_CoA_acyltransferase"/>
</dbReference>
<dbReference type="GO" id="GO:0004057">
    <property type="term" value="F:arginyl-tRNA--protein transferase activity"/>
    <property type="evidence" value="ECO:0007669"/>
    <property type="project" value="InterPro"/>
</dbReference>
<dbReference type="NCBIfam" id="NF002346">
    <property type="entry name" value="PRK01305.2-3"/>
    <property type="match status" value="1"/>
</dbReference>
<comment type="function">
    <text evidence="1">Functions in the N-end rule pathway of protein degradation where it conjugates Leu from its aminoacyl-tRNA to the N-termini of proteins containing an N-terminal aspartate or glutamate.</text>
</comment>
<dbReference type="InterPro" id="IPR007471">
    <property type="entry name" value="N-end_Aminoacyl_Trfase_N"/>
</dbReference>
<dbReference type="EC" id="2.3.2.29" evidence="1"/>
<dbReference type="PANTHER" id="PTHR21367">
    <property type="entry name" value="ARGININE-TRNA-PROTEIN TRANSFERASE 1"/>
    <property type="match status" value="1"/>
</dbReference>
<dbReference type="PANTHER" id="PTHR21367:SF1">
    <property type="entry name" value="ARGINYL-TRNA--PROTEIN TRANSFERASE 1"/>
    <property type="match status" value="1"/>
</dbReference>
<dbReference type="NCBIfam" id="NF002344">
    <property type="entry name" value="PRK01305.2-1"/>
    <property type="match status" value="1"/>
</dbReference>
<accession>A0A5C2HF96</accession>
<dbReference type="Gene3D" id="3.40.630.30">
    <property type="match status" value="1"/>
</dbReference>
<comment type="catalytic activity">
    <reaction evidence="1">
        <text>N-terminal L-glutamyl-[protein] + L-leucyl-tRNA(Leu) = N-terminal L-leucyl-L-glutamyl-[protein] + tRNA(Leu) + H(+)</text>
        <dbReference type="Rhea" id="RHEA:50412"/>
        <dbReference type="Rhea" id="RHEA-COMP:9613"/>
        <dbReference type="Rhea" id="RHEA-COMP:9622"/>
        <dbReference type="Rhea" id="RHEA-COMP:12664"/>
        <dbReference type="Rhea" id="RHEA-COMP:12668"/>
        <dbReference type="ChEBI" id="CHEBI:15378"/>
        <dbReference type="ChEBI" id="CHEBI:64721"/>
        <dbReference type="ChEBI" id="CHEBI:78442"/>
        <dbReference type="ChEBI" id="CHEBI:78494"/>
        <dbReference type="ChEBI" id="CHEBI:133041"/>
        <dbReference type="EC" id="2.3.2.29"/>
    </reaction>
</comment>
<keyword evidence="1 2" id="KW-0808">Transferase</keyword>
<organism evidence="2 3">
    <name type="scientific">Malaciobacter pacificus</name>
    <dbReference type="NCBI Taxonomy" id="1080223"/>
    <lineage>
        <taxon>Bacteria</taxon>
        <taxon>Pseudomonadati</taxon>
        <taxon>Campylobacterota</taxon>
        <taxon>Epsilonproteobacteria</taxon>
        <taxon>Campylobacterales</taxon>
        <taxon>Arcobacteraceae</taxon>
        <taxon>Malaciobacter</taxon>
    </lineage>
</organism>
<dbReference type="GO" id="GO:0005737">
    <property type="term" value="C:cytoplasm"/>
    <property type="evidence" value="ECO:0007669"/>
    <property type="project" value="UniProtKB-SubCell"/>
</dbReference>
<gene>
    <name evidence="2" type="primary">ate</name>
    <name evidence="1" type="synonym">bpt</name>
    <name evidence="2" type="ORF">APAC_2010</name>
</gene>
<dbReference type="InterPro" id="IPR030700">
    <property type="entry name" value="N-end_Aminoacyl_Trfase"/>
</dbReference>
<proteinExistence type="inferred from homology"/>
<dbReference type="OrthoDB" id="9782022at2"/>
<dbReference type="PIRSF" id="PIRSF037208">
    <property type="entry name" value="ATE_pro_prd"/>
    <property type="match status" value="1"/>
</dbReference>
<evidence type="ECO:0000313" key="3">
    <source>
        <dbReference type="Proteomes" id="UP000322726"/>
    </source>
</evidence>
<dbReference type="KEGG" id="apai:APAC_2010"/>
<comment type="similarity">
    <text evidence="1">Belongs to the R-transferase family. Bpt subfamily.</text>
</comment>
<dbReference type="GO" id="GO:0008914">
    <property type="term" value="F:leucyl-tRNA--protein transferase activity"/>
    <property type="evidence" value="ECO:0007669"/>
    <property type="project" value="UniProtKB-UniRule"/>
</dbReference>
<dbReference type="RefSeq" id="WP_130233981.1">
    <property type="nucleotide sequence ID" value="NZ_BMEF01000006.1"/>
</dbReference>
<dbReference type="InterPro" id="IPR000182">
    <property type="entry name" value="GNAT_dom"/>
</dbReference>
<dbReference type="Pfam" id="PF04376">
    <property type="entry name" value="ATE_N"/>
    <property type="match status" value="1"/>
</dbReference>
<comment type="subcellular location">
    <subcellularLocation>
        <location evidence="1">Cytoplasm</location>
    </subcellularLocation>
</comment>
<dbReference type="AlphaFoldDB" id="A0A5C2HF96"/>
<name>A0A5C2HF96_9BACT</name>
<dbReference type="Pfam" id="PF04377">
    <property type="entry name" value="ATE_C"/>
    <property type="match status" value="1"/>
</dbReference>
<dbReference type="InterPro" id="IPR017138">
    <property type="entry name" value="Asp_Glu_LeuTrfase"/>
</dbReference>
<dbReference type="HAMAP" id="MF_00689">
    <property type="entry name" value="Bpt"/>
    <property type="match status" value="1"/>
</dbReference>
<dbReference type="Proteomes" id="UP000322726">
    <property type="component" value="Chromosome"/>
</dbReference>
<sequence length="245" mass="29533">MHILNRDIEFVEEGRECSYFNEQVSDIRYRYLHSCSTEQYQLMLERGWRRFGKMHFVPECKACTKCISMRIDVANYKFSKSEKRVISKNKDTKLFIRPPSITMEHLNLYDKYHKFMNEKKNWPYSPIEPNEYIKSYVDAKEEYAKEFLYVRDDKLIGVALVDVLPKSISAIYCYYDHDYQDLSIGKFSVLAQIKIAKEMKIPYIYLGYWIKDHYSMGYKESYNPFEVLKNRASLDQDTIWEKYEL</sequence>
<dbReference type="PROSITE" id="PS51186">
    <property type="entry name" value="GNAT"/>
    <property type="match status" value="1"/>
</dbReference>
<dbReference type="GO" id="GO:0016747">
    <property type="term" value="F:acyltransferase activity, transferring groups other than amino-acyl groups"/>
    <property type="evidence" value="ECO:0007669"/>
    <property type="project" value="InterPro"/>
</dbReference>
<reference evidence="2" key="1">
    <citation type="submission" date="2019-09" db="EMBL/GenBank/DDBJ databases">
        <title>Complete genome sequencing of four Arcobacter species reveals a diverse suite of mobile elements.</title>
        <authorList>
            <person name="Miller W.G."/>
            <person name="Yee E."/>
            <person name="Bono J.L."/>
        </authorList>
    </citation>
    <scope>NUCLEOTIDE SEQUENCE [LARGE SCALE GENOMIC DNA]</scope>
    <source>
        <strain evidence="2">LMG 26638</strain>
    </source>
</reference>
<keyword evidence="3" id="KW-1185">Reference proteome</keyword>
<dbReference type="GO" id="GO:0071596">
    <property type="term" value="P:ubiquitin-dependent protein catabolic process via the N-end rule pathway"/>
    <property type="evidence" value="ECO:0007669"/>
    <property type="project" value="InterPro"/>
</dbReference>
<dbReference type="EMBL" id="CP035928">
    <property type="protein sequence ID" value="QEP35082.1"/>
    <property type="molecule type" value="Genomic_DNA"/>
</dbReference>
<dbReference type="SUPFAM" id="SSF55729">
    <property type="entry name" value="Acyl-CoA N-acyltransferases (Nat)"/>
    <property type="match status" value="1"/>
</dbReference>
<protein>
    <recommendedName>
        <fullName evidence="1">Aspartate/glutamate leucyltransferase</fullName>
        <ecNumber evidence="1">2.3.2.29</ecNumber>
    </recommendedName>
</protein>
<dbReference type="InterPro" id="IPR007472">
    <property type="entry name" value="N-end_Aminoacyl_Trfase_C"/>
</dbReference>
<reference evidence="2" key="2">
    <citation type="submission" date="2019-09" db="EMBL/GenBank/DDBJ databases">
        <title>Taxonomic note: a critical rebuttal of the proposed division of the genus Arcobacter into six genera, emended descriptions of Arcobacter anaerophilus and the genus Arcobacter, and an assessment of genus-level boundaries for Epsilonproteobacteria using in silico genomic comparator tools.</title>
        <authorList>
            <person name="On S.L.W."/>
            <person name="Miller W.G."/>
            <person name="Biggs P."/>
            <person name="Cornelius A."/>
            <person name="Vandamme P."/>
        </authorList>
    </citation>
    <scope>NUCLEOTIDE SEQUENCE [LARGE SCALE GENOMIC DNA]</scope>
    <source>
        <strain evidence="2">LMG 26638</strain>
    </source>
</reference>